<dbReference type="InterPro" id="IPR000700">
    <property type="entry name" value="PAS-assoc_C"/>
</dbReference>
<dbReference type="NCBIfam" id="TIGR00229">
    <property type="entry name" value="sensory_box"/>
    <property type="match status" value="1"/>
</dbReference>
<evidence type="ECO:0000313" key="8">
    <source>
        <dbReference type="Proteomes" id="UP000199440"/>
    </source>
</evidence>
<dbReference type="Pfam" id="PF08447">
    <property type="entry name" value="PAS_3"/>
    <property type="match status" value="1"/>
</dbReference>
<evidence type="ECO:0000256" key="3">
    <source>
        <dbReference type="ARBA" id="ARBA00022553"/>
    </source>
</evidence>
<dbReference type="InterPro" id="IPR013655">
    <property type="entry name" value="PAS_fold_3"/>
</dbReference>
<keyword evidence="8" id="KW-1185">Reference proteome</keyword>
<dbReference type="CDD" id="cd00130">
    <property type="entry name" value="PAS"/>
    <property type="match status" value="1"/>
</dbReference>
<dbReference type="InterPro" id="IPR003018">
    <property type="entry name" value="GAF"/>
</dbReference>
<dbReference type="Gene3D" id="3.30.450.40">
    <property type="match status" value="1"/>
</dbReference>
<dbReference type="RefSeq" id="WP_089884417.1">
    <property type="nucleotide sequence ID" value="NZ_FNGV01000001.1"/>
</dbReference>
<dbReference type="AlphaFoldDB" id="A0A1G9INY3"/>
<dbReference type="EMBL" id="FNGV01000001">
    <property type="protein sequence ID" value="SDL26847.1"/>
    <property type="molecule type" value="Genomic_DNA"/>
</dbReference>
<evidence type="ECO:0000256" key="4">
    <source>
        <dbReference type="ARBA" id="ARBA00022679"/>
    </source>
</evidence>
<evidence type="ECO:0000256" key="2">
    <source>
        <dbReference type="ARBA" id="ARBA00012438"/>
    </source>
</evidence>
<dbReference type="InterPro" id="IPR052162">
    <property type="entry name" value="Sensor_kinase/Photoreceptor"/>
</dbReference>
<evidence type="ECO:0000259" key="6">
    <source>
        <dbReference type="PROSITE" id="PS50113"/>
    </source>
</evidence>
<dbReference type="Pfam" id="PF13185">
    <property type="entry name" value="GAF_2"/>
    <property type="match status" value="1"/>
</dbReference>
<keyword evidence="5" id="KW-0418">Kinase</keyword>
<sequence>MINTTHTTEVIEVCKRIVNKSSDIVFFLDEGVLLWSNLAGNELSGQLSSRVFLDTIHSADKDNVISTLQKTKESNIGEAGCTCRHFLKDDSIVSLDWTFSWLPDLSIISCLSKKSEKVPYFEDDKVARLEHLERKIMEHAMEITPNTIEVFHEYIQGIEEIFPDMKASILTVENGRLKNLASPGLPKAYIAAVNGLRVGPKAGSCGTAAFFKRRIIVEDIATDPLWEDSRDVTLSFGLKSCWSQPIFNSRKEVIATFANYYATNRKPTKNELKLFERLASLVGIILENHKKDKKLRSRNELFNYVHLATNDAIYDWDLKKDNFKWGESFTRLFGHELNKEPYSISEWSSLVHPDDLIQNRNKFLLFSENSKAERWSIAYRFKRKNGTYAYVQEMAYAIRDKKGKIVRMIGVLNDITEKLKYIETVEEQNKRLKEIAWEQSHSVRAPVARLMWIIDLIKTEELTEKEKKNLLTHMLSSAQEIDSVIRNISEKTNSLD</sequence>
<comment type="catalytic activity">
    <reaction evidence="1">
        <text>ATP + protein L-histidine = ADP + protein N-phospho-L-histidine.</text>
        <dbReference type="EC" id="2.7.13.3"/>
    </reaction>
</comment>
<dbReference type="SUPFAM" id="SSF55785">
    <property type="entry name" value="PYP-like sensor domain (PAS domain)"/>
    <property type="match status" value="1"/>
</dbReference>
<dbReference type="GO" id="GO:0000155">
    <property type="term" value="F:phosphorelay sensor kinase activity"/>
    <property type="evidence" value="ECO:0007669"/>
    <property type="project" value="InterPro"/>
</dbReference>
<dbReference type="PROSITE" id="PS50113">
    <property type="entry name" value="PAC"/>
    <property type="match status" value="1"/>
</dbReference>
<dbReference type="InterPro" id="IPR035965">
    <property type="entry name" value="PAS-like_dom_sf"/>
</dbReference>
<dbReference type="InterPro" id="IPR001610">
    <property type="entry name" value="PAC"/>
</dbReference>
<reference evidence="7 8" key="1">
    <citation type="submission" date="2016-10" db="EMBL/GenBank/DDBJ databases">
        <authorList>
            <person name="de Groot N.N."/>
        </authorList>
    </citation>
    <scope>NUCLEOTIDE SEQUENCE [LARGE SCALE GENOMIC DNA]</scope>
    <source>
        <strain evidence="7 8">DSM 19886</strain>
    </source>
</reference>
<dbReference type="SMART" id="SM00086">
    <property type="entry name" value="PAC"/>
    <property type="match status" value="1"/>
</dbReference>
<dbReference type="STRING" id="192904.SAMN04488514_101216"/>
<protein>
    <recommendedName>
        <fullName evidence="2">histidine kinase</fullName>
        <ecNumber evidence="2">2.7.13.3</ecNumber>
    </recommendedName>
</protein>
<keyword evidence="3" id="KW-0597">Phosphoprotein</keyword>
<dbReference type="SUPFAM" id="SSF55781">
    <property type="entry name" value="GAF domain-like"/>
    <property type="match status" value="1"/>
</dbReference>
<evidence type="ECO:0000256" key="5">
    <source>
        <dbReference type="ARBA" id="ARBA00022777"/>
    </source>
</evidence>
<dbReference type="PANTHER" id="PTHR43304">
    <property type="entry name" value="PHYTOCHROME-LIKE PROTEIN CPH1"/>
    <property type="match status" value="1"/>
</dbReference>
<organism evidence="7 8">
    <name type="scientific">Kriegella aquimaris</name>
    <dbReference type="NCBI Taxonomy" id="192904"/>
    <lineage>
        <taxon>Bacteria</taxon>
        <taxon>Pseudomonadati</taxon>
        <taxon>Bacteroidota</taxon>
        <taxon>Flavobacteriia</taxon>
        <taxon>Flavobacteriales</taxon>
        <taxon>Flavobacteriaceae</taxon>
        <taxon>Kriegella</taxon>
    </lineage>
</organism>
<dbReference type="InterPro" id="IPR029016">
    <property type="entry name" value="GAF-like_dom_sf"/>
</dbReference>
<dbReference type="InterPro" id="IPR036097">
    <property type="entry name" value="HisK_dim/P_sf"/>
</dbReference>
<dbReference type="SUPFAM" id="SSF47384">
    <property type="entry name" value="Homodimeric domain of signal transducing histidine kinase"/>
    <property type="match status" value="1"/>
</dbReference>
<name>A0A1G9INY3_9FLAO</name>
<dbReference type="Gene3D" id="3.30.450.20">
    <property type="entry name" value="PAS domain"/>
    <property type="match status" value="1"/>
</dbReference>
<feature type="domain" description="PAC" evidence="6">
    <location>
        <begin position="375"/>
        <end position="427"/>
    </location>
</feature>
<evidence type="ECO:0000313" key="7">
    <source>
        <dbReference type="EMBL" id="SDL26847.1"/>
    </source>
</evidence>
<dbReference type="InterPro" id="IPR000014">
    <property type="entry name" value="PAS"/>
</dbReference>
<dbReference type="Proteomes" id="UP000199440">
    <property type="component" value="Unassembled WGS sequence"/>
</dbReference>
<proteinExistence type="predicted"/>
<dbReference type="OrthoDB" id="9124519at2"/>
<accession>A0A1G9INY3</accession>
<gene>
    <name evidence="7" type="ORF">SAMN04488514_101216</name>
</gene>
<evidence type="ECO:0000256" key="1">
    <source>
        <dbReference type="ARBA" id="ARBA00000085"/>
    </source>
</evidence>
<dbReference type="PANTHER" id="PTHR43304:SF1">
    <property type="entry name" value="PAC DOMAIN-CONTAINING PROTEIN"/>
    <property type="match status" value="1"/>
</dbReference>
<keyword evidence="4" id="KW-0808">Transferase</keyword>
<dbReference type="EC" id="2.7.13.3" evidence="2"/>
<dbReference type="SMART" id="SM00065">
    <property type="entry name" value="GAF"/>
    <property type="match status" value="1"/>
</dbReference>